<evidence type="ECO:0008006" key="3">
    <source>
        <dbReference type="Google" id="ProtNLM"/>
    </source>
</evidence>
<name>A0ABU0FSM7_9BACI</name>
<organism evidence="1 2">
    <name type="scientific">Mesobacillus stamsii</name>
    <dbReference type="NCBI Taxonomy" id="225347"/>
    <lineage>
        <taxon>Bacteria</taxon>
        <taxon>Bacillati</taxon>
        <taxon>Bacillota</taxon>
        <taxon>Bacilli</taxon>
        <taxon>Bacillales</taxon>
        <taxon>Bacillaceae</taxon>
        <taxon>Mesobacillus</taxon>
    </lineage>
</organism>
<accession>A0ABU0FSM7</accession>
<comment type="caution">
    <text evidence="1">The sequence shown here is derived from an EMBL/GenBank/DDBJ whole genome shotgun (WGS) entry which is preliminary data.</text>
</comment>
<evidence type="ECO:0000313" key="1">
    <source>
        <dbReference type="EMBL" id="MDQ0412735.1"/>
    </source>
</evidence>
<proteinExistence type="predicted"/>
<sequence>MAENTPNLSLYLKDPIADGNDTFNIETMLNENFRKIDSSIGGKANSTDVTSEKVNVISAKAVSDLPAAYPNGVSVFTLSSTAAAAWRTEIGHSANNAAIVETSKVTGGTTGEYLIFQKVSFYSSTLGQEKITAVYQRSSGANNSWKSTWQKVVSPEEFASHQAERASNTEYGHVMIGNGINVNDGVISVAEMTATNVSTTDGNVQTEIDSLKSSVSDGKTQVKNAITGKGGTVLDADGDGIPSFSELSAGVNGITTAAITVPNGTAFSGKRLAGLDASGNFYAIDLVKTPNTAVMYDKNFNLIKEITLPYSVRAFSKDYVVDDDSGAGLMNLRDHNKNLIQTIPAGGARTMWGAVGNNLYAYYTSSAKYARLTDFNGTYLVNVNDTSYHYHTFLNKKGNIIFLKLAGLGTNFTPIEFWKYVPGTGIVKLLATDNFYYGLDIAYW</sequence>
<dbReference type="Proteomes" id="UP001242313">
    <property type="component" value="Unassembled WGS sequence"/>
</dbReference>
<dbReference type="RefSeq" id="WP_307191324.1">
    <property type="nucleotide sequence ID" value="NZ_JAUSUN010000004.1"/>
</dbReference>
<keyword evidence="2" id="KW-1185">Reference proteome</keyword>
<protein>
    <recommendedName>
        <fullName evidence="3">Tail fiber protein</fullName>
    </recommendedName>
</protein>
<gene>
    <name evidence="1" type="ORF">J2S25_000915</name>
</gene>
<evidence type="ECO:0000313" key="2">
    <source>
        <dbReference type="Proteomes" id="UP001242313"/>
    </source>
</evidence>
<reference evidence="1 2" key="1">
    <citation type="submission" date="2023-07" db="EMBL/GenBank/DDBJ databases">
        <title>Genomic Encyclopedia of Type Strains, Phase IV (KMG-IV): sequencing the most valuable type-strain genomes for metagenomic binning, comparative biology and taxonomic classification.</title>
        <authorList>
            <person name="Goeker M."/>
        </authorList>
    </citation>
    <scope>NUCLEOTIDE SEQUENCE [LARGE SCALE GENOMIC DNA]</scope>
    <source>
        <strain evidence="1 2">DSM 19598</strain>
    </source>
</reference>
<dbReference type="EMBL" id="JAUSUN010000004">
    <property type="protein sequence ID" value="MDQ0412735.1"/>
    <property type="molecule type" value="Genomic_DNA"/>
</dbReference>